<proteinExistence type="predicted"/>
<evidence type="ECO:0000313" key="1">
    <source>
        <dbReference type="EMBL" id="MDQ0114345.1"/>
    </source>
</evidence>
<gene>
    <name evidence="1" type="ORF">J2T15_003800</name>
</gene>
<dbReference type="RefSeq" id="WP_307205673.1">
    <property type="nucleotide sequence ID" value="NZ_JAUSSU010000007.1"/>
</dbReference>
<dbReference type="Proteomes" id="UP001229346">
    <property type="component" value="Unassembled WGS sequence"/>
</dbReference>
<name>A0ABT9U3Y4_PAEHA</name>
<evidence type="ECO:0000313" key="2">
    <source>
        <dbReference type="Proteomes" id="UP001229346"/>
    </source>
</evidence>
<sequence>MPAYKARIYANGTITKYSNGEGTIVEIVATYNLSEEDANQVLAEVYAKRPDLATGGSA</sequence>
<keyword evidence="2" id="KW-1185">Reference proteome</keyword>
<dbReference type="EMBL" id="JAUSSU010000007">
    <property type="protein sequence ID" value="MDQ0114345.1"/>
    <property type="molecule type" value="Genomic_DNA"/>
</dbReference>
<organism evidence="1 2">
    <name type="scientific">Paenibacillus harenae</name>
    <dbReference type="NCBI Taxonomy" id="306543"/>
    <lineage>
        <taxon>Bacteria</taxon>
        <taxon>Bacillati</taxon>
        <taxon>Bacillota</taxon>
        <taxon>Bacilli</taxon>
        <taxon>Bacillales</taxon>
        <taxon>Paenibacillaceae</taxon>
        <taxon>Paenibacillus</taxon>
    </lineage>
</organism>
<protein>
    <submittedName>
        <fullName evidence="1">Uncharacterized protein</fullName>
    </submittedName>
</protein>
<accession>A0ABT9U3Y4</accession>
<comment type="caution">
    <text evidence="1">The sequence shown here is derived from an EMBL/GenBank/DDBJ whole genome shotgun (WGS) entry which is preliminary data.</text>
</comment>
<reference evidence="1 2" key="1">
    <citation type="submission" date="2023-07" db="EMBL/GenBank/DDBJ databases">
        <title>Sorghum-associated microbial communities from plants grown in Nebraska, USA.</title>
        <authorList>
            <person name="Schachtman D."/>
        </authorList>
    </citation>
    <scope>NUCLEOTIDE SEQUENCE [LARGE SCALE GENOMIC DNA]</scope>
    <source>
        <strain evidence="1 2">CC482</strain>
    </source>
</reference>